<reference evidence="2" key="1">
    <citation type="submission" date="2007-04" db="EMBL/GenBank/DDBJ databases">
        <title>Complete sequence of Shewanella putrefaciens CN-32.</title>
        <authorList>
            <consortium name="US DOE Joint Genome Institute"/>
            <person name="Copeland A."/>
            <person name="Lucas S."/>
            <person name="Lapidus A."/>
            <person name="Barry K."/>
            <person name="Detter J.C."/>
            <person name="Glavina del Rio T."/>
            <person name="Hammon N."/>
            <person name="Israni S."/>
            <person name="Dalin E."/>
            <person name="Tice H."/>
            <person name="Pitluck S."/>
            <person name="Chain P."/>
            <person name="Malfatti S."/>
            <person name="Shin M."/>
            <person name="Vergez L."/>
            <person name="Schmutz J."/>
            <person name="Larimer F."/>
            <person name="Land M."/>
            <person name="Hauser L."/>
            <person name="Kyrpides N."/>
            <person name="Mikhailova N."/>
            <person name="Romine M.F."/>
            <person name="Fredrickson J."/>
            <person name="Tiedje J."/>
            <person name="Richardson P."/>
        </authorList>
    </citation>
    <scope>NUCLEOTIDE SEQUENCE [LARGE SCALE GENOMIC DNA]</scope>
    <source>
        <strain evidence="2">CN-32</strain>
    </source>
</reference>
<dbReference type="SUPFAM" id="SSF82693">
    <property type="entry name" value="Multidrug efflux transporter AcrB pore domain, PN1, PN2, PC1 and PC2 subdomains"/>
    <property type="match status" value="3"/>
</dbReference>
<feature type="transmembrane region" description="Helical" evidence="1">
    <location>
        <begin position="907"/>
        <end position="930"/>
    </location>
</feature>
<dbReference type="Gene3D" id="3.30.70.1440">
    <property type="entry name" value="Multidrug efflux transporter AcrB pore domain"/>
    <property type="match status" value="1"/>
</dbReference>
<feature type="transmembrane region" description="Helical" evidence="1">
    <location>
        <begin position="336"/>
        <end position="352"/>
    </location>
</feature>
<keyword evidence="1" id="KW-0472">Membrane</keyword>
<dbReference type="EMBL" id="CP000681">
    <property type="protein sequence ID" value="ABP77537.1"/>
    <property type="molecule type" value="Genomic_DNA"/>
</dbReference>
<sequence precursor="true">MIIKAAISRRISTAVLAFGLAIFGALNLNMLPVDFLPSVKYPLIKLSIIWQGATPEDIDQNLADPIERELASVDGLDYLSSSAIEGLYQLDVNYRYGVDVDVAYQDTLAAFNRSTKNLPVDIEAPVIIKADPSQLPIVQAVFESESMDLTQLRTWIDSWLTQRLLSASGVAAIDVAGGLEREIRIFVDDEKLEAHGLDLTTLERVLSAENLQRVGGRVTGKYRENIVRVMGEFSQLAVIQDLVLSRDSSGSIVRIRDVAEVKDSHEDIRMLTRLNGHPAVKVNVIKQADANTVTTVDNVEDRLADLAPSFPKDIKFTLVENQADYINDSIRGVRNTALEAMALVVLVLFVFLGNSRQVLIIAIALPFALLVNFFLMHLAGFSLNIFSLGGLVVAIGVLPDTSIIVVENISRLRSLHDKANPQSISEEATLEVGGAIMAATVTFIALFVPFLLVPGLITLLFKELVLVILGLMIIAGLAAITLTPMLGGVLLKANQREFAFSEKINHGLRWAYGALLHSALQFRLTTIFIFIGVAIGGVLLFKSAGSEFFPAVDDGRIVVKIRMPAGANLARMDAIAQQVEALVIGDQRVRSVFALSGGAVRGLYTNKIGNEGEVDIELVPSSERKITTTEYIKELRPKVAKLLAPGAILAVNQAKMRGIRSVGQAEIEVEINGSEVDTLFDVANKLAAKLAERPELTNVYVSLDSSKPEWQVDIDRTLAAEHGLSTKEIAHVLNGYINGSVPTRYREASELYDIRIIMPESQLRSRSDVENISIATPSGHYVRLKDVAKVTAATGPVEIIRKNQIKQVIVRCDPSATDLNSAKELVTNILTETTWPTGYTYSIGGKALQMTQMQTTVQSILGYAVFFSFIVLAVQFNNLRLPLVILFAAPFCLTGIGYGLFFASQPFGATVIIAAMIVLAANVIDGVLLIQTAERQKQQGITLLKATFDAGLSRLRPRLMTVLPAVLGFMPLALAFEEGGELLRPMAAAAIGGLLLNVFVALFLVPVLYTFMASTPEPTSIDVA</sequence>
<dbReference type="SUPFAM" id="SSF82714">
    <property type="entry name" value="Multidrug efflux transporter AcrB TolC docking domain, DN and DC subdomains"/>
    <property type="match status" value="2"/>
</dbReference>
<name>A4YC54_SHEPC</name>
<dbReference type="Gene3D" id="1.20.1640.10">
    <property type="entry name" value="Multidrug efflux transporter AcrB transmembrane domain"/>
    <property type="match status" value="2"/>
</dbReference>
<dbReference type="GO" id="GO:0042910">
    <property type="term" value="F:xenobiotic transmembrane transporter activity"/>
    <property type="evidence" value="ECO:0007669"/>
    <property type="project" value="TreeGrafter"/>
</dbReference>
<dbReference type="PANTHER" id="PTHR32063">
    <property type="match status" value="1"/>
</dbReference>
<keyword evidence="1" id="KW-0812">Transmembrane</keyword>
<feature type="transmembrane region" description="Helical" evidence="1">
    <location>
        <begin position="359"/>
        <end position="379"/>
    </location>
</feature>
<protein>
    <submittedName>
        <fullName evidence="2">Acriflavin resistance protein</fullName>
    </submittedName>
</protein>
<dbReference type="InterPro" id="IPR001036">
    <property type="entry name" value="Acrflvin-R"/>
</dbReference>
<feature type="transmembrane region" description="Helical" evidence="1">
    <location>
        <begin position="988"/>
        <end position="1011"/>
    </location>
</feature>
<organism evidence="2">
    <name type="scientific">Shewanella putrefaciens (strain CN-32 / ATCC BAA-453)</name>
    <dbReference type="NCBI Taxonomy" id="319224"/>
    <lineage>
        <taxon>Bacteria</taxon>
        <taxon>Pseudomonadati</taxon>
        <taxon>Pseudomonadota</taxon>
        <taxon>Gammaproteobacteria</taxon>
        <taxon>Alteromonadales</taxon>
        <taxon>Shewanellaceae</taxon>
        <taxon>Shewanella</taxon>
    </lineage>
</organism>
<dbReference type="GO" id="GO:0005886">
    <property type="term" value="C:plasma membrane"/>
    <property type="evidence" value="ECO:0007669"/>
    <property type="project" value="TreeGrafter"/>
</dbReference>
<feature type="transmembrane region" description="Helical" evidence="1">
    <location>
        <begin position="959"/>
        <end position="976"/>
    </location>
</feature>
<proteinExistence type="predicted"/>
<evidence type="ECO:0000313" key="2">
    <source>
        <dbReference type="EMBL" id="ABP77537.1"/>
    </source>
</evidence>
<keyword evidence="1" id="KW-1133">Transmembrane helix</keyword>
<dbReference type="Gene3D" id="3.30.2090.10">
    <property type="entry name" value="Multidrug efflux transporter AcrB TolC docking domain, DN and DC subdomains"/>
    <property type="match status" value="2"/>
</dbReference>
<feature type="transmembrane region" description="Helical" evidence="1">
    <location>
        <begin position="464"/>
        <end position="491"/>
    </location>
</feature>
<dbReference type="PANTHER" id="PTHR32063:SF0">
    <property type="entry name" value="SWARMING MOTILITY PROTEIN SWRC"/>
    <property type="match status" value="1"/>
</dbReference>
<dbReference type="PRINTS" id="PR00702">
    <property type="entry name" value="ACRIFLAVINRP"/>
</dbReference>
<feature type="transmembrane region" description="Helical" evidence="1">
    <location>
        <begin position="856"/>
        <end position="874"/>
    </location>
</feature>
<dbReference type="InterPro" id="IPR027463">
    <property type="entry name" value="AcrB_DN_DC_subdom"/>
</dbReference>
<dbReference type="SUPFAM" id="SSF82866">
    <property type="entry name" value="Multidrug efflux transporter AcrB transmembrane domain"/>
    <property type="match status" value="2"/>
</dbReference>
<dbReference type="AlphaFoldDB" id="A4YC54"/>
<feature type="transmembrane region" description="Helical" evidence="1">
    <location>
        <begin position="881"/>
        <end position="901"/>
    </location>
</feature>
<dbReference type="Gene3D" id="3.30.70.1320">
    <property type="entry name" value="Multidrug efflux transporter AcrB pore domain like"/>
    <property type="match status" value="1"/>
</dbReference>
<feature type="transmembrane region" description="Helical" evidence="1">
    <location>
        <begin position="512"/>
        <end position="541"/>
    </location>
</feature>
<gene>
    <name evidence="2" type="ordered locus">Sputcn32_3831</name>
</gene>
<dbReference type="KEGG" id="spc:Sputcn32_3831"/>
<evidence type="ECO:0000256" key="1">
    <source>
        <dbReference type="SAM" id="Phobius"/>
    </source>
</evidence>
<dbReference type="Pfam" id="PF00873">
    <property type="entry name" value="ACR_tran"/>
    <property type="match status" value="1"/>
</dbReference>
<feature type="transmembrane region" description="Helical" evidence="1">
    <location>
        <begin position="430"/>
        <end position="452"/>
    </location>
</feature>
<dbReference type="Gene3D" id="3.30.70.1430">
    <property type="entry name" value="Multidrug efflux transporter AcrB pore domain"/>
    <property type="match status" value="2"/>
</dbReference>
<dbReference type="eggNOG" id="COG0841">
    <property type="taxonomic scope" value="Bacteria"/>
</dbReference>
<accession>A4YC54</accession>
<dbReference type="STRING" id="319224.Sputcn32_3831"/>
<feature type="transmembrane region" description="Helical" evidence="1">
    <location>
        <begin position="385"/>
        <end position="409"/>
    </location>
</feature>
<dbReference type="HOGENOM" id="CLU_002755_1_2_6"/>